<name>A0A6M7TEJ3_9HYPH</name>
<dbReference type="EMBL" id="QZXA01000011">
    <property type="protein sequence ID" value="RJT30146.1"/>
    <property type="molecule type" value="Genomic_DNA"/>
</dbReference>
<accession>A0A6M7TEJ3</accession>
<sequence length="131" mass="15456">MRSDLQDAADVEIWRDLLGDDYHRSGRQPTRSHSNWTPWQHRGNGDVEIGRVWWQARPLHFPKANVTLFFDGSEVVGEHRWGVHGDKWQMKRPPADWMPNPGMAAERDRQIVAFLERKRHRRLLKGAEVRT</sequence>
<dbReference type="AlphaFoldDB" id="A0A6M7TEJ3"/>
<organism evidence="1 2">
    <name type="scientific">Mesorhizobium jarvisii</name>
    <dbReference type="NCBI Taxonomy" id="1777867"/>
    <lineage>
        <taxon>Bacteria</taxon>
        <taxon>Pseudomonadati</taxon>
        <taxon>Pseudomonadota</taxon>
        <taxon>Alphaproteobacteria</taxon>
        <taxon>Hyphomicrobiales</taxon>
        <taxon>Phyllobacteriaceae</taxon>
        <taxon>Mesorhizobium</taxon>
    </lineage>
</organism>
<keyword evidence="2" id="KW-1185">Reference proteome</keyword>
<proteinExistence type="predicted"/>
<evidence type="ECO:0000313" key="2">
    <source>
        <dbReference type="Proteomes" id="UP000275530"/>
    </source>
</evidence>
<dbReference type="RefSeq" id="WP_064986152.1">
    <property type="nucleotide sequence ID" value="NZ_CP033507.1"/>
</dbReference>
<comment type="caution">
    <text evidence="1">The sequence shown here is derived from an EMBL/GenBank/DDBJ whole genome shotgun (WGS) entry which is preliminary data.</text>
</comment>
<dbReference type="Proteomes" id="UP000275530">
    <property type="component" value="Unassembled WGS sequence"/>
</dbReference>
<reference evidence="1 2" key="1">
    <citation type="submission" date="2018-09" db="EMBL/GenBank/DDBJ databases">
        <title>Mesorhizobium carmichaelinearum sp. nov. isolated from Carmichaelinea spp. root nodules in New Zealand.</title>
        <authorList>
            <person name="De Meyer S.E."/>
        </authorList>
    </citation>
    <scope>NUCLEOTIDE SEQUENCE [LARGE SCALE GENOMIC DNA]</scope>
    <source>
        <strain evidence="1 2">LMG 28313</strain>
    </source>
</reference>
<evidence type="ECO:0000313" key="1">
    <source>
        <dbReference type="EMBL" id="RJT30146.1"/>
    </source>
</evidence>
<protein>
    <submittedName>
        <fullName evidence="1">Uncharacterized protein</fullName>
    </submittedName>
</protein>
<gene>
    <name evidence="1" type="ORF">D3242_25845</name>
</gene>